<feature type="transmembrane region" description="Helical" evidence="1">
    <location>
        <begin position="412"/>
        <end position="433"/>
    </location>
</feature>
<accession>A0ABU1RVU0</accession>
<organism evidence="2 3">
    <name type="scientific">Pseudoxanthomonas sacheonensis</name>
    <dbReference type="NCBI Taxonomy" id="443615"/>
    <lineage>
        <taxon>Bacteria</taxon>
        <taxon>Pseudomonadati</taxon>
        <taxon>Pseudomonadota</taxon>
        <taxon>Gammaproteobacteria</taxon>
        <taxon>Lysobacterales</taxon>
        <taxon>Lysobacteraceae</taxon>
        <taxon>Pseudoxanthomonas</taxon>
    </lineage>
</organism>
<feature type="transmembrane region" description="Helical" evidence="1">
    <location>
        <begin position="383"/>
        <end position="400"/>
    </location>
</feature>
<evidence type="ECO:0000313" key="3">
    <source>
        <dbReference type="Proteomes" id="UP001254759"/>
    </source>
</evidence>
<feature type="transmembrane region" description="Helical" evidence="1">
    <location>
        <begin position="103"/>
        <end position="124"/>
    </location>
</feature>
<keyword evidence="1" id="KW-1133">Transmembrane helix</keyword>
<feature type="transmembrane region" description="Helical" evidence="1">
    <location>
        <begin position="189"/>
        <end position="216"/>
    </location>
</feature>
<comment type="caution">
    <text evidence="2">The sequence shown here is derived from an EMBL/GenBank/DDBJ whole genome shotgun (WGS) entry which is preliminary data.</text>
</comment>
<feature type="transmembrane region" description="Helical" evidence="1">
    <location>
        <begin position="131"/>
        <end position="149"/>
    </location>
</feature>
<dbReference type="Proteomes" id="UP001254759">
    <property type="component" value="Unassembled WGS sequence"/>
</dbReference>
<feature type="transmembrane region" description="Helical" evidence="1">
    <location>
        <begin position="161"/>
        <end position="177"/>
    </location>
</feature>
<keyword evidence="1" id="KW-0812">Transmembrane</keyword>
<gene>
    <name evidence="2" type="ORF">J2W94_003194</name>
</gene>
<keyword evidence="1" id="KW-0472">Membrane</keyword>
<protein>
    <submittedName>
        <fullName evidence="2">Uncharacterized membrane protein YfbV (UPF0208 family)</fullName>
    </submittedName>
</protein>
<keyword evidence="3" id="KW-1185">Reference proteome</keyword>
<reference evidence="2 3" key="1">
    <citation type="submission" date="2023-07" db="EMBL/GenBank/DDBJ databases">
        <title>Sorghum-associated microbial communities from plants grown in Nebraska, USA.</title>
        <authorList>
            <person name="Schachtman D."/>
        </authorList>
    </citation>
    <scope>NUCLEOTIDE SEQUENCE [LARGE SCALE GENOMIC DNA]</scope>
    <source>
        <strain evidence="2 3">BE107</strain>
    </source>
</reference>
<proteinExistence type="predicted"/>
<name>A0ABU1RVU0_9GAMM</name>
<dbReference type="EMBL" id="JAVDTT010000004">
    <property type="protein sequence ID" value="MDR6842889.1"/>
    <property type="molecule type" value="Genomic_DNA"/>
</dbReference>
<sequence length="589" mass="62837">MMPDRQDLEIAHGMNAASFPMPAGQRRLIALLLLAAAAFAVAGLAAMFALSPKVLYADPWRFIAHFLTAPWPWNVLEADNGHRELFPNLVRVLELDWLQANQWLQITVGAALACATAAVLAWGVRREPVGAAAKAAALLFAMLGIFWLGNERSLAHGNESVHVYLVTLCLALGCWLLSDRSADASPKRLAIVVLLGTMAAFSFGSGIACFAGYVMVLLLRRAPWSSVGAIAAGAVVAAALHLSLGNTGLGNAGGGPSLQLVPQLLRWLSAPFVYAAWPLLDSNAAAQIPVAPARDACLLLARGFEGLFGQVRTAVWPNALLAIGGMGWLLLSSRATWRQPAAGRMERVALGMAWFALTVGVLVCVSRAGYFVQYPQQVVAPRYLPWSSLFWSGLAMTTVLRWRPSKPGYCMAWALLAAVLLVPSQAWMAMLAYRTQSLAELNAVGAAVGVIGANAELGENVPSEIATALPLLRRSGTAMFAWPETRAMGESLPADAQTVVVENLRLAPVANRLGSPGYAVAFELETSACPRLVLVGEAGKIIGMAVRRGRSAYWQGWARQESGPKARVFAICESQITPPEAGDSREVNK</sequence>
<feature type="transmembrane region" description="Helical" evidence="1">
    <location>
        <begin position="222"/>
        <end position="244"/>
    </location>
</feature>
<dbReference type="RefSeq" id="WP_310095553.1">
    <property type="nucleotide sequence ID" value="NZ_JAVDTT010000004.1"/>
</dbReference>
<evidence type="ECO:0000313" key="2">
    <source>
        <dbReference type="EMBL" id="MDR6842889.1"/>
    </source>
</evidence>
<feature type="transmembrane region" description="Helical" evidence="1">
    <location>
        <begin position="352"/>
        <end position="371"/>
    </location>
</feature>
<evidence type="ECO:0000256" key="1">
    <source>
        <dbReference type="SAM" id="Phobius"/>
    </source>
</evidence>